<evidence type="ECO:0000256" key="2">
    <source>
        <dbReference type="PROSITE-ProRule" id="PRU00176"/>
    </source>
</evidence>
<dbReference type="InterPro" id="IPR012677">
    <property type="entry name" value="Nucleotide-bd_a/b_plait_sf"/>
</dbReference>
<dbReference type="PANTHER" id="PTHR19965:SF94">
    <property type="entry name" value="FI13061P-RELATED"/>
    <property type="match status" value="1"/>
</dbReference>
<protein>
    <submittedName>
        <fullName evidence="6">Polymerase delta-interacting protein 3</fullName>
    </submittedName>
</protein>
<dbReference type="GeneID" id="113213904"/>
<dbReference type="AlphaFoldDB" id="A0A6J1T7Q3"/>
<sequence length="446" mass="49210">MASMELSLDDIIKKNKISVKGKGGFKKFGANNVANNRGNPPNKVPRRPGGVQQARKPGIANAGRVGSQNAGPGGRQQPIADARNRIIQKKRLHITDARDKICELAKKTDVRLKLEKLRETRLGHDGMQGHLVYNGYNASVRKAVRNPYMKDIHGRPGPDHSMIPLQRTINQSMSIGRYPHNVPALMDMDIEMSDGFMSESVMPLRRTVNNDQMRQEPLLRASKLSHPSPYSWKAPLQQRITQTNSRGYIDLDYPAEQRKRMKLPSPPPIMRPIVLSDDDDMVEPVRPIERSTRTPSGSAMSAAKARLESSRIQPSHLSASGAGSSGYRIVVSNLQSSVTHEDIRELFEDIGPLVASRLVRPGTAEVVYRLYKDAERAVENYHNRQLDGQPMKCLLVKPRATTASSATQSSGNLRTPSGSSAKLSGSGKSSVVPDINTIHKALFNKS</sequence>
<dbReference type="InterPro" id="IPR051229">
    <property type="entry name" value="ALYREF_mRNA_export"/>
</dbReference>
<name>A0A6J1T7Q3_FRAOC</name>
<evidence type="ECO:0000256" key="3">
    <source>
        <dbReference type="SAM" id="MobiDB-lite"/>
    </source>
</evidence>
<dbReference type="InterPro" id="IPR000504">
    <property type="entry name" value="RRM_dom"/>
</dbReference>
<dbReference type="InterPro" id="IPR034784">
    <property type="entry name" value="PDIP3_RRM"/>
</dbReference>
<dbReference type="KEGG" id="foc:113213904"/>
<dbReference type="CDD" id="cd12681">
    <property type="entry name" value="RRM_SKAR"/>
    <property type="match status" value="1"/>
</dbReference>
<dbReference type="OrthoDB" id="346839at2759"/>
<feature type="compositionally biased region" description="Low complexity" evidence="3">
    <location>
        <begin position="417"/>
        <end position="430"/>
    </location>
</feature>
<feature type="region of interest" description="Disordered" evidence="3">
    <location>
        <begin position="28"/>
        <end position="80"/>
    </location>
</feature>
<gene>
    <name evidence="6" type="primary">LOC113213904</name>
</gene>
<feature type="region of interest" description="Disordered" evidence="3">
    <location>
        <begin position="289"/>
        <end position="322"/>
    </location>
</feature>
<accession>A0A6J1T7Q3</accession>
<proteinExistence type="predicted"/>
<evidence type="ECO:0000313" key="6">
    <source>
        <dbReference type="RefSeq" id="XP_026288917.2"/>
    </source>
</evidence>
<dbReference type="SUPFAM" id="SSF54928">
    <property type="entry name" value="RNA-binding domain, RBD"/>
    <property type="match status" value="1"/>
</dbReference>
<dbReference type="PROSITE" id="PS50102">
    <property type="entry name" value="RRM"/>
    <property type="match status" value="1"/>
</dbReference>
<evidence type="ECO:0000256" key="1">
    <source>
        <dbReference type="ARBA" id="ARBA00022884"/>
    </source>
</evidence>
<dbReference type="RefSeq" id="XP_026288917.2">
    <property type="nucleotide sequence ID" value="XM_026433132.2"/>
</dbReference>
<feature type="region of interest" description="Disordered" evidence="3">
    <location>
        <begin position="403"/>
        <end position="432"/>
    </location>
</feature>
<dbReference type="GO" id="GO:0006406">
    <property type="term" value="P:mRNA export from nucleus"/>
    <property type="evidence" value="ECO:0007669"/>
    <property type="project" value="TreeGrafter"/>
</dbReference>
<feature type="domain" description="RRM" evidence="4">
    <location>
        <begin position="327"/>
        <end position="398"/>
    </location>
</feature>
<dbReference type="PANTHER" id="PTHR19965">
    <property type="entry name" value="RNA AND EXPORT FACTOR BINDING PROTEIN"/>
    <property type="match status" value="1"/>
</dbReference>
<keyword evidence="5" id="KW-1185">Reference proteome</keyword>
<organism evidence="5 6">
    <name type="scientific">Frankliniella occidentalis</name>
    <name type="common">Western flower thrips</name>
    <name type="synonym">Euthrips occidentalis</name>
    <dbReference type="NCBI Taxonomy" id="133901"/>
    <lineage>
        <taxon>Eukaryota</taxon>
        <taxon>Metazoa</taxon>
        <taxon>Ecdysozoa</taxon>
        <taxon>Arthropoda</taxon>
        <taxon>Hexapoda</taxon>
        <taxon>Insecta</taxon>
        <taxon>Pterygota</taxon>
        <taxon>Neoptera</taxon>
        <taxon>Paraneoptera</taxon>
        <taxon>Thysanoptera</taxon>
        <taxon>Terebrantia</taxon>
        <taxon>Thripoidea</taxon>
        <taxon>Thripidae</taxon>
        <taxon>Frankliniella</taxon>
    </lineage>
</organism>
<dbReference type="GO" id="GO:0003729">
    <property type="term" value="F:mRNA binding"/>
    <property type="evidence" value="ECO:0007669"/>
    <property type="project" value="TreeGrafter"/>
</dbReference>
<evidence type="ECO:0000313" key="5">
    <source>
        <dbReference type="Proteomes" id="UP000504606"/>
    </source>
</evidence>
<reference evidence="6" key="1">
    <citation type="submission" date="2025-08" db="UniProtKB">
        <authorList>
            <consortium name="RefSeq"/>
        </authorList>
    </citation>
    <scope>IDENTIFICATION</scope>
    <source>
        <tissue evidence="6">Whole organism</tissue>
    </source>
</reference>
<keyword evidence="1 2" id="KW-0694">RNA-binding</keyword>
<dbReference type="Proteomes" id="UP000504606">
    <property type="component" value="Unplaced"/>
</dbReference>
<dbReference type="SMART" id="SM00360">
    <property type="entry name" value="RRM"/>
    <property type="match status" value="1"/>
</dbReference>
<evidence type="ECO:0000259" key="4">
    <source>
        <dbReference type="PROSITE" id="PS50102"/>
    </source>
</evidence>
<dbReference type="InterPro" id="IPR035979">
    <property type="entry name" value="RBD_domain_sf"/>
</dbReference>
<dbReference type="Gene3D" id="3.30.70.330">
    <property type="match status" value="1"/>
</dbReference>
<feature type="compositionally biased region" description="Low complexity" evidence="3">
    <location>
        <begin position="28"/>
        <end position="41"/>
    </location>
</feature>
<dbReference type="GO" id="GO:0005634">
    <property type="term" value="C:nucleus"/>
    <property type="evidence" value="ECO:0007669"/>
    <property type="project" value="TreeGrafter"/>
</dbReference>
<dbReference type="Pfam" id="PF00076">
    <property type="entry name" value="RRM_1"/>
    <property type="match status" value="1"/>
</dbReference>